<dbReference type="PANTHER" id="PTHR34136">
    <property type="match status" value="1"/>
</dbReference>
<keyword evidence="4" id="KW-1185">Reference proteome</keyword>
<dbReference type="CAZy" id="GT26">
    <property type="family name" value="Glycosyltransferase Family 26"/>
</dbReference>
<evidence type="ECO:0000256" key="1">
    <source>
        <dbReference type="ARBA" id="ARBA00022676"/>
    </source>
</evidence>
<dbReference type="PANTHER" id="PTHR34136:SF1">
    <property type="entry name" value="UDP-N-ACETYL-D-MANNOSAMINURONIC ACID TRANSFERASE"/>
    <property type="match status" value="1"/>
</dbReference>
<dbReference type="KEGG" id="kko:Kkor_0932"/>
<dbReference type="EMBL" id="CP001707">
    <property type="protein sequence ID" value="ACV26352.1"/>
    <property type="molecule type" value="Genomic_DNA"/>
</dbReference>
<dbReference type="GO" id="GO:0047244">
    <property type="term" value="F:N-acetylglucosaminyldiphosphoundecaprenol N-acetyl-beta-D-mannosaminyltransferase activity"/>
    <property type="evidence" value="ECO:0007669"/>
    <property type="project" value="UniProtKB-EC"/>
</dbReference>
<dbReference type="EC" id="2.4.1.187" evidence="3"/>
<dbReference type="InterPro" id="IPR004629">
    <property type="entry name" value="WecG_TagA_CpsF"/>
</dbReference>
<dbReference type="OrthoDB" id="9808602at2"/>
<reference evidence="3 4" key="1">
    <citation type="journal article" date="2009" name="Stand. Genomic Sci.">
        <title>Complete genome sequence of Kangiella koreensis type strain (SW-125).</title>
        <authorList>
            <person name="Han C."/>
            <person name="Sikorski J."/>
            <person name="Lapidus A."/>
            <person name="Nolan M."/>
            <person name="Glavina Del Rio T."/>
            <person name="Tice H."/>
            <person name="Cheng J.F."/>
            <person name="Lucas S."/>
            <person name="Chen F."/>
            <person name="Copeland A."/>
            <person name="Ivanova N."/>
            <person name="Mavromatis K."/>
            <person name="Ovchinnikova G."/>
            <person name="Pati A."/>
            <person name="Bruce D."/>
            <person name="Goodwin L."/>
            <person name="Pitluck S."/>
            <person name="Chen A."/>
            <person name="Palaniappan K."/>
            <person name="Land M."/>
            <person name="Hauser L."/>
            <person name="Chang Y.J."/>
            <person name="Jeffries C.D."/>
            <person name="Chain P."/>
            <person name="Saunders E."/>
            <person name="Brettin T."/>
            <person name="Goker M."/>
            <person name="Tindall B.J."/>
            <person name="Bristow J."/>
            <person name="Eisen J.A."/>
            <person name="Markowitz V."/>
            <person name="Hugenholtz P."/>
            <person name="Kyrpides N.C."/>
            <person name="Klenk H.P."/>
            <person name="Detter J.C."/>
        </authorList>
    </citation>
    <scope>NUCLEOTIDE SEQUENCE [LARGE SCALE GENOMIC DNA]</scope>
    <source>
        <strain evidence="4">DSM 16069 / KCTC 12182 / SW-125</strain>
    </source>
</reference>
<evidence type="ECO:0000313" key="4">
    <source>
        <dbReference type="Proteomes" id="UP000001231"/>
    </source>
</evidence>
<accession>C7RAR0</accession>
<name>C7RAR0_KANKD</name>
<keyword evidence="2 3" id="KW-0808">Transferase</keyword>
<gene>
    <name evidence="3" type="ordered locus">Kkor_0932</name>
</gene>
<evidence type="ECO:0000256" key="2">
    <source>
        <dbReference type="ARBA" id="ARBA00022679"/>
    </source>
</evidence>
<evidence type="ECO:0000313" key="3">
    <source>
        <dbReference type="EMBL" id="ACV26352.1"/>
    </source>
</evidence>
<dbReference type="AlphaFoldDB" id="C7RAR0"/>
<dbReference type="NCBIfam" id="TIGR00696">
    <property type="entry name" value="wecG_tagA_cpsF"/>
    <property type="match status" value="1"/>
</dbReference>
<dbReference type="Proteomes" id="UP000001231">
    <property type="component" value="Chromosome"/>
</dbReference>
<dbReference type="eggNOG" id="COG1922">
    <property type="taxonomic scope" value="Bacteria"/>
</dbReference>
<proteinExistence type="predicted"/>
<dbReference type="CDD" id="cd06533">
    <property type="entry name" value="Glyco_transf_WecG_TagA"/>
    <property type="match status" value="1"/>
</dbReference>
<dbReference type="InParanoid" id="C7RAR0"/>
<dbReference type="RefSeq" id="WP_012800866.1">
    <property type="nucleotide sequence ID" value="NC_013166.1"/>
</dbReference>
<dbReference type="FunCoup" id="C7RAR0">
    <property type="interactions" value="105"/>
</dbReference>
<keyword evidence="1 3" id="KW-0328">Glycosyltransferase</keyword>
<dbReference type="HOGENOM" id="CLU_063203_3_2_6"/>
<dbReference type="Pfam" id="PF03808">
    <property type="entry name" value="Glyco_tran_WecG"/>
    <property type="match status" value="1"/>
</dbReference>
<sequence>MIQQRQAVEVGTLPITPFKSMREAVETVCSESGVLPGFAVAVNAEKVISARDDVAIRENLLLGTILYADGISVVKTIKKKGVDNVRIPGCELWLELMKKAAQTGKQVYLLGASEETNKLTASKLSDSFGLNNLTRRNGYFDDEQDVIADILRLKPDIVTVALGSPKQELLITKLREVHPDAFYMGVGGSYDVFVGKVKRAPKLFCDLHLEWFYRLISQPKRIFRQMNLFRYFYLHFAGKL</sequence>
<dbReference type="STRING" id="523791.Kkor_0932"/>
<protein>
    <submittedName>
        <fullName evidence="3">Glycosyl transferase, WecB/TagA/CpsF family</fullName>
        <ecNumber evidence="3">2.4.1.187</ecNumber>
    </submittedName>
</protein>
<organism evidence="3 4">
    <name type="scientific">Kangiella koreensis (strain DSM 16069 / JCM 12317 / KCTC 12182 / SW-125)</name>
    <dbReference type="NCBI Taxonomy" id="523791"/>
    <lineage>
        <taxon>Bacteria</taxon>
        <taxon>Pseudomonadati</taxon>
        <taxon>Pseudomonadota</taxon>
        <taxon>Gammaproteobacteria</taxon>
        <taxon>Kangiellales</taxon>
        <taxon>Kangiellaceae</taxon>
        <taxon>Kangiella</taxon>
    </lineage>
</organism>